<evidence type="ECO:0000313" key="8">
    <source>
        <dbReference type="Proteomes" id="UP000837803"/>
    </source>
</evidence>
<evidence type="ECO:0000259" key="6">
    <source>
        <dbReference type="Pfam" id="PF05198"/>
    </source>
</evidence>
<evidence type="ECO:0000256" key="3">
    <source>
        <dbReference type="ARBA" id="ARBA00022917"/>
    </source>
</evidence>
<feature type="domain" description="Translation initiation factor 3 C-terminal" evidence="5">
    <location>
        <begin position="85"/>
        <end position="169"/>
    </location>
</feature>
<keyword evidence="2 7" id="KW-0396">Initiation factor</keyword>
<accession>A0ABM9B0E2</accession>
<dbReference type="Pfam" id="PF05198">
    <property type="entry name" value="IF3_N"/>
    <property type="match status" value="1"/>
</dbReference>
<dbReference type="InterPro" id="IPR001288">
    <property type="entry name" value="Translation_initiation_fac_3"/>
</dbReference>
<dbReference type="Gene3D" id="3.10.20.80">
    <property type="entry name" value="Translation initiation factor 3 (IF-3), N-terminal domain"/>
    <property type="match status" value="1"/>
</dbReference>
<dbReference type="SUPFAM" id="SSF55200">
    <property type="entry name" value="Translation initiation factor IF3, C-terminal domain"/>
    <property type="match status" value="1"/>
</dbReference>
<evidence type="ECO:0000256" key="2">
    <source>
        <dbReference type="ARBA" id="ARBA00022540"/>
    </source>
</evidence>
<dbReference type="PANTHER" id="PTHR10938:SF0">
    <property type="entry name" value="TRANSLATION INITIATION FACTOR IF-3, MITOCHONDRIAL"/>
    <property type="match status" value="1"/>
</dbReference>
<evidence type="ECO:0000313" key="7">
    <source>
        <dbReference type="EMBL" id="CAH1000505.1"/>
    </source>
</evidence>
<organism evidence="7 8">
    <name type="scientific">Neolewinella maritima</name>
    <dbReference type="NCBI Taxonomy" id="1383882"/>
    <lineage>
        <taxon>Bacteria</taxon>
        <taxon>Pseudomonadati</taxon>
        <taxon>Bacteroidota</taxon>
        <taxon>Saprospiria</taxon>
        <taxon>Saprospirales</taxon>
        <taxon>Lewinellaceae</taxon>
        <taxon>Neolewinella</taxon>
    </lineage>
</organism>
<dbReference type="Pfam" id="PF00707">
    <property type="entry name" value="IF3_C"/>
    <property type="match status" value="1"/>
</dbReference>
<comment type="similarity">
    <text evidence="1">Belongs to the IF-3 family.</text>
</comment>
<keyword evidence="3" id="KW-0648">Protein biosynthesis</keyword>
<reference evidence="7" key="1">
    <citation type="submission" date="2021-12" db="EMBL/GenBank/DDBJ databases">
        <authorList>
            <person name="Rodrigo-Torres L."/>
            <person name="Arahal R. D."/>
            <person name="Lucena T."/>
        </authorList>
    </citation>
    <scope>NUCLEOTIDE SEQUENCE</scope>
    <source>
        <strain evidence="7">CECT 8419</strain>
    </source>
</reference>
<comment type="caution">
    <text evidence="7">The sequence shown here is derived from an EMBL/GenBank/DDBJ whole genome shotgun (WGS) entry which is preliminary data.</text>
</comment>
<name>A0ABM9B0E2_9BACT</name>
<dbReference type="NCBIfam" id="TIGR00168">
    <property type="entry name" value="infC"/>
    <property type="match status" value="1"/>
</dbReference>
<dbReference type="InterPro" id="IPR019814">
    <property type="entry name" value="Translation_initiation_fac_3_N"/>
</dbReference>
<evidence type="ECO:0000256" key="4">
    <source>
        <dbReference type="NCBIfam" id="TIGR00168"/>
    </source>
</evidence>
<dbReference type="EMBL" id="CAKLPZ010000001">
    <property type="protein sequence ID" value="CAH1000505.1"/>
    <property type="molecule type" value="Genomic_DNA"/>
</dbReference>
<evidence type="ECO:0000256" key="1">
    <source>
        <dbReference type="ARBA" id="ARBA00005439"/>
    </source>
</evidence>
<protein>
    <recommendedName>
        <fullName evidence="4">Translation initiation factor IF-3</fullName>
    </recommendedName>
</protein>
<evidence type="ECO:0000259" key="5">
    <source>
        <dbReference type="Pfam" id="PF00707"/>
    </source>
</evidence>
<sequence length="183" mass="21090">MIRVPEVRLVGDNLEQIGEELGRKVESGVFDIRELKGWGRDLGLDLVEISPNADPPVVRLTDYKKFLYEKKRKEKEIRSKAVKTVIKEVRFGPNTDDHDFEFKVRHARGFLEDGAKVKAYVHFRGRSIVFKDRGELLLLRFMKELEDLGAAEAMPKMEGRRMNVIISPKKVQKKAKPKAEKDA</sequence>
<dbReference type="InterPro" id="IPR036788">
    <property type="entry name" value="T_IF-3_C_sf"/>
</dbReference>
<gene>
    <name evidence="7" type="primary">infC</name>
    <name evidence="7" type="ORF">LEM8419_01658</name>
</gene>
<dbReference type="PANTHER" id="PTHR10938">
    <property type="entry name" value="TRANSLATION INITIATION FACTOR IF-3"/>
    <property type="match status" value="1"/>
</dbReference>
<dbReference type="Proteomes" id="UP000837803">
    <property type="component" value="Unassembled WGS sequence"/>
</dbReference>
<dbReference type="Gene3D" id="3.30.110.10">
    <property type="entry name" value="Translation initiation factor 3 (IF-3), C-terminal domain"/>
    <property type="match status" value="1"/>
</dbReference>
<feature type="domain" description="Translation initiation factor 3 N-terminal" evidence="6">
    <location>
        <begin position="2"/>
        <end position="76"/>
    </location>
</feature>
<dbReference type="InterPro" id="IPR019815">
    <property type="entry name" value="Translation_initiation_fac_3_C"/>
</dbReference>
<keyword evidence="8" id="KW-1185">Reference proteome</keyword>
<proteinExistence type="inferred from homology"/>
<dbReference type="InterPro" id="IPR036787">
    <property type="entry name" value="T_IF-3_N_sf"/>
</dbReference>
<dbReference type="GO" id="GO:0003743">
    <property type="term" value="F:translation initiation factor activity"/>
    <property type="evidence" value="ECO:0007669"/>
    <property type="project" value="UniProtKB-KW"/>
</dbReference>
<dbReference type="SUPFAM" id="SSF54364">
    <property type="entry name" value="Translation initiation factor IF3, N-terminal domain"/>
    <property type="match status" value="1"/>
</dbReference>